<accession>A0ABU0HBX0</accession>
<evidence type="ECO:0000256" key="7">
    <source>
        <dbReference type="ARBA" id="ARBA00022840"/>
    </source>
</evidence>
<evidence type="ECO:0000256" key="9">
    <source>
        <dbReference type="ARBA" id="ARBA00023098"/>
    </source>
</evidence>
<evidence type="ECO:0000313" key="13">
    <source>
        <dbReference type="EMBL" id="MDQ0439016.1"/>
    </source>
</evidence>
<name>A0ABU0HBX0_9HYPH</name>
<keyword evidence="7" id="KW-0067">ATP-binding</keyword>
<feature type="domain" description="DAGKc" evidence="12">
    <location>
        <begin position="1"/>
        <end position="134"/>
    </location>
</feature>
<dbReference type="InterPro" id="IPR050187">
    <property type="entry name" value="Lipid_Phosphate_FormReg"/>
</dbReference>
<dbReference type="Pfam" id="PF00781">
    <property type="entry name" value="DAGK_cat"/>
    <property type="match status" value="1"/>
</dbReference>
<keyword evidence="6 13" id="KW-0418">Kinase</keyword>
<dbReference type="Proteomes" id="UP001241603">
    <property type="component" value="Unassembled WGS sequence"/>
</dbReference>
<proteinExistence type="predicted"/>
<keyword evidence="14" id="KW-1185">Reference proteome</keyword>
<dbReference type="Gene3D" id="2.60.200.40">
    <property type="match status" value="1"/>
</dbReference>
<dbReference type="Gene3D" id="3.40.50.10330">
    <property type="entry name" value="Probable inorganic polyphosphate/atp-NAD kinase, domain 1"/>
    <property type="match status" value="1"/>
</dbReference>
<reference evidence="13 14" key="1">
    <citation type="submission" date="2023-07" db="EMBL/GenBank/DDBJ databases">
        <title>Genomic Encyclopedia of Type Strains, Phase IV (KMG-IV): sequencing the most valuable type-strain genomes for metagenomic binning, comparative biology and taxonomic classification.</title>
        <authorList>
            <person name="Goeker M."/>
        </authorList>
    </citation>
    <scope>NUCLEOTIDE SEQUENCE [LARGE SCALE GENOMIC DNA]</scope>
    <source>
        <strain evidence="13 14">B6-8</strain>
    </source>
</reference>
<dbReference type="Pfam" id="PF19279">
    <property type="entry name" value="YegS_C"/>
    <property type="match status" value="1"/>
</dbReference>
<evidence type="ECO:0000256" key="1">
    <source>
        <dbReference type="ARBA" id="ARBA00001946"/>
    </source>
</evidence>
<sequence>MKLRLILHGKAARDPRVRDAVDAVRSDGHVVEVRVTWESGDASRMARDAVEEARNGGLDVIVAGGGDGTVSEVFGASLAAKPPAGCSFGVLPLGTANDFAHSANIPVEDLTAALRLVTTTPARPIDVGTLEQRVFINLITGGFGSRVTVETDPDLKRRLGGLAYVVTGVSRFAELTANRGRFRAENFEWEGSFYALAIGNGRQAGGGISLCPKAMLDDGLLDLMILPEVPPDSRLDMFAQFVLQGAAAIESLQVTTRSPWIEYVSHEELYVNLDGEPVQSKRFRVECHPGALPVHLGQTDLVKQDNASA</sequence>
<dbReference type="InterPro" id="IPR017438">
    <property type="entry name" value="ATP-NAD_kinase_N"/>
</dbReference>
<keyword evidence="8" id="KW-0460">Magnesium</keyword>
<protein>
    <submittedName>
        <fullName evidence="13">Lipid kinase YegS</fullName>
    </submittedName>
</protein>
<dbReference type="PANTHER" id="PTHR12358">
    <property type="entry name" value="SPHINGOSINE KINASE"/>
    <property type="match status" value="1"/>
</dbReference>
<evidence type="ECO:0000256" key="2">
    <source>
        <dbReference type="ARBA" id="ARBA00022516"/>
    </source>
</evidence>
<dbReference type="InterPro" id="IPR001206">
    <property type="entry name" value="Diacylglycerol_kinase_cat_dom"/>
</dbReference>
<keyword evidence="2" id="KW-0444">Lipid biosynthesis</keyword>
<evidence type="ECO:0000259" key="12">
    <source>
        <dbReference type="PROSITE" id="PS50146"/>
    </source>
</evidence>
<keyword evidence="9" id="KW-0443">Lipid metabolism</keyword>
<dbReference type="InterPro" id="IPR016064">
    <property type="entry name" value="NAD/diacylglycerol_kinase_sf"/>
</dbReference>
<comment type="caution">
    <text evidence="13">The sequence shown here is derived from an EMBL/GenBank/DDBJ whole genome shotgun (WGS) entry which is preliminary data.</text>
</comment>
<gene>
    <name evidence="13" type="ORF">QO014_003411</name>
</gene>
<evidence type="ECO:0000256" key="11">
    <source>
        <dbReference type="ARBA" id="ARBA00023264"/>
    </source>
</evidence>
<dbReference type="GO" id="GO:0016301">
    <property type="term" value="F:kinase activity"/>
    <property type="evidence" value="ECO:0007669"/>
    <property type="project" value="UniProtKB-KW"/>
</dbReference>
<dbReference type="EMBL" id="JAUSVO010000004">
    <property type="protein sequence ID" value="MDQ0439016.1"/>
    <property type="molecule type" value="Genomic_DNA"/>
</dbReference>
<dbReference type="PANTHER" id="PTHR12358:SF106">
    <property type="entry name" value="LIPID KINASE YEGS"/>
    <property type="match status" value="1"/>
</dbReference>
<dbReference type="RefSeq" id="WP_266349885.1">
    <property type="nucleotide sequence ID" value="NZ_JAPKNG010000004.1"/>
</dbReference>
<keyword evidence="10" id="KW-0594">Phospholipid biosynthesis</keyword>
<keyword evidence="11" id="KW-1208">Phospholipid metabolism</keyword>
<evidence type="ECO:0000313" key="14">
    <source>
        <dbReference type="Proteomes" id="UP001241603"/>
    </source>
</evidence>
<dbReference type="NCBIfam" id="NF009602">
    <property type="entry name" value="PRK13054.1"/>
    <property type="match status" value="1"/>
</dbReference>
<keyword evidence="4" id="KW-0479">Metal-binding</keyword>
<evidence type="ECO:0000256" key="10">
    <source>
        <dbReference type="ARBA" id="ARBA00023209"/>
    </source>
</evidence>
<keyword evidence="5" id="KW-0547">Nucleotide-binding</keyword>
<dbReference type="SUPFAM" id="SSF111331">
    <property type="entry name" value="NAD kinase/diacylglycerol kinase-like"/>
    <property type="match status" value="1"/>
</dbReference>
<dbReference type="InterPro" id="IPR045540">
    <property type="entry name" value="YegS/DAGK_C"/>
</dbReference>
<dbReference type="PROSITE" id="PS50146">
    <property type="entry name" value="DAGK"/>
    <property type="match status" value="1"/>
</dbReference>
<evidence type="ECO:0000256" key="5">
    <source>
        <dbReference type="ARBA" id="ARBA00022741"/>
    </source>
</evidence>
<keyword evidence="3" id="KW-0808">Transferase</keyword>
<evidence type="ECO:0000256" key="8">
    <source>
        <dbReference type="ARBA" id="ARBA00022842"/>
    </source>
</evidence>
<evidence type="ECO:0000256" key="4">
    <source>
        <dbReference type="ARBA" id="ARBA00022723"/>
    </source>
</evidence>
<evidence type="ECO:0000256" key="6">
    <source>
        <dbReference type="ARBA" id="ARBA00022777"/>
    </source>
</evidence>
<dbReference type="NCBIfam" id="TIGR00147">
    <property type="entry name" value="YegS/Rv2252/BmrU family lipid kinase"/>
    <property type="match status" value="1"/>
</dbReference>
<organism evidence="13 14">
    <name type="scientific">Kaistia dalseonensis</name>
    <dbReference type="NCBI Taxonomy" id="410840"/>
    <lineage>
        <taxon>Bacteria</taxon>
        <taxon>Pseudomonadati</taxon>
        <taxon>Pseudomonadota</taxon>
        <taxon>Alphaproteobacteria</taxon>
        <taxon>Hyphomicrobiales</taxon>
        <taxon>Kaistiaceae</taxon>
        <taxon>Kaistia</taxon>
    </lineage>
</organism>
<dbReference type="SMART" id="SM00046">
    <property type="entry name" value="DAGKc"/>
    <property type="match status" value="1"/>
</dbReference>
<comment type="cofactor">
    <cofactor evidence="1">
        <name>Mg(2+)</name>
        <dbReference type="ChEBI" id="CHEBI:18420"/>
    </cofactor>
</comment>
<dbReference type="InterPro" id="IPR005218">
    <property type="entry name" value="Diacylglycerol/lipid_kinase"/>
</dbReference>
<evidence type="ECO:0000256" key="3">
    <source>
        <dbReference type="ARBA" id="ARBA00022679"/>
    </source>
</evidence>